<feature type="transmembrane region" description="Helical" evidence="1">
    <location>
        <begin position="20"/>
        <end position="38"/>
    </location>
</feature>
<evidence type="ECO:0000313" key="2">
    <source>
        <dbReference type="EMBL" id="PRQ52483.1"/>
    </source>
</evidence>
<evidence type="ECO:0000256" key="1">
    <source>
        <dbReference type="SAM" id="Phobius"/>
    </source>
</evidence>
<accession>A0A2P6S1D7</accession>
<reference evidence="2 3" key="1">
    <citation type="journal article" date="2018" name="Nat. Genet.">
        <title>The Rosa genome provides new insights in the design of modern roses.</title>
        <authorList>
            <person name="Bendahmane M."/>
        </authorList>
    </citation>
    <scope>NUCLEOTIDE SEQUENCE [LARGE SCALE GENOMIC DNA]</scope>
    <source>
        <strain evidence="3">cv. Old Blush</strain>
    </source>
</reference>
<gene>
    <name evidence="2" type="ORF">RchiOBHm_Chr2g0155981</name>
</gene>
<dbReference type="PANTHER" id="PTHR35708">
    <property type="entry name" value="GB|AAD25831.1"/>
    <property type="match status" value="1"/>
</dbReference>
<comment type="caution">
    <text evidence="2">The sequence shown here is derived from an EMBL/GenBank/DDBJ whole genome shotgun (WGS) entry which is preliminary data.</text>
</comment>
<dbReference type="AlphaFoldDB" id="A0A2P6S1D7"/>
<keyword evidence="1" id="KW-0472">Membrane</keyword>
<sequence>MELKNILEDQMATPLWFFRFPPPLIVVLAPLLILVGLILGFGFYSIFLTSIALIFSTLFFTCSKQKPVLLERLVEEKVVLKSDNESASIQDKEVQEASMNNEAPKYLVAPQSSTPDLVAESACLDDLSTSEESEVLDWPFGDNVDRSPDCSDGSISDEESLIEISLPDGYYVGHDKEEESIFSLPQKMSGLSQKAIFQQHTLFEFLAEINEEENMIEIDISMGSIKCSRFEIEA</sequence>
<dbReference type="PANTHER" id="PTHR35708:SF3">
    <property type="entry name" value="GB|AAD25831.1"/>
    <property type="match status" value="1"/>
</dbReference>
<evidence type="ECO:0000313" key="3">
    <source>
        <dbReference type="Proteomes" id="UP000238479"/>
    </source>
</evidence>
<keyword evidence="3" id="KW-1185">Reference proteome</keyword>
<dbReference type="EMBL" id="PDCK01000040">
    <property type="protein sequence ID" value="PRQ52483.1"/>
    <property type="molecule type" value="Genomic_DNA"/>
</dbReference>
<organism evidence="2 3">
    <name type="scientific">Rosa chinensis</name>
    <name type="common">China rose</name>
    <dbReference type="NCBI Taxonomy" id="74649"/>
    <lineage>
        <taxon>Eukaryota</taxon>
        <taxon>Viridiplantae</taxon>
        <taxon>Streptophyta</taxon>
        <taxon>Embryophyta</taxon>
        <taxon>Tracheophyta</taxon>
        <taxon>Spermatophyta</taxon>
        <taxon>Magnoliopsida</taxon>
        <taxon>eudicotyledons</taxon>
        <taxon>Gunneridae</taxon>
        <taxon>Pentapetalae</taxon>
        <taxon>rosids</taxon>
        <taxon>fabids</taxon>
        <taxon>Rosales</taxon>
        <taxon>Rosaceae</taxon>
        <taxon>Rosoideae</taxon>
        <taxon>Rosoideae incertae sedis</taxon>
        <taxon>Rosa</taxon>
    </lineage>
</organism>
<name>A0A2P6S1D7_ROSCH</name>
<evidence type="ECO:0008006" key="4">
    <source>
        <dbReference type="Google" id="ProtNLM"/>
    </source>
</evidence>
<feature type="transmembrane region" description="Helical" evidence="1">
    <location>
        <begin position="44"/>
        <end position="62"/>
    </location>
</feature>
<dbReference type="OMA" id="DQSPDYS"/>
<dbReference type="OrthoDB" id="784738at2759"/>
<keyword evidence="1" id="KW-1133">Transmembrane helix</keyword>
<proteinExistence type="predicted"/>
<keyword evidence="1" id="KW-0812">Transmembrane</keyword>
<dbReference type="Proteomes" id="UP000238479">
    <property type="component" value="Chromosome 2"/>
</dbReference>
<protein>
    <recommendedName>
        <fullName evidence="4">Transmembrane protein</fullName>
    </recommendedName>
</protein>
<dbReference type="Gramene" id="PRQ52483">
    <property type="protein sequence ID" value="PRQ52483"/>
    <property type="gene ID" value="RchiOBHm_Chr2g0155981"/>
</dbReference>